<dbReference type="KEGG" id="ndk:I601_3869"/>
<name>A0A1A9GPL0_9ACTN</name>
<protein>
    <recommendedName>
        <fullName evidence="4">DUF559 domain-containing protein</fullName>
    </recommendedName>
</protein>
<evidence type="ECO:0000256" key="1">
    <source>
        <dbReference type="SAM" id="MobiDB-lite"/>
    </source>
</evidence>
<dbReference type="OrthoDB" id="5146042at2"/>
<keyword evidence="3" id="KW-1185">Reference proteome</keyword>
<organism evidence="2 3">
    <name type="scientific">Nocardioides dokdonensis FR1436</name>
    <dbReference type="NCBI Taxonomy" id="1300347"/>
    <lineage>
        <taxon>Bacteria</taxon>
        <taxon>Bacillati</taxon>
        <taxon>Actinomycetota</taxon>
        <taxon>Actinomycetes</taxon>
        <taxon>Propionibacteriales</taxon>
        <taxon>Nocardioidaceae</taxon>
        <taxon>Nocardioides</taxon>
    </lineage>
</organism>
<feature type="region of interest" description="Disordered" evidence="1">
    <location>
        <begin position="316"/>
        <end position="336"/>
    </location>
</feature>
<dbReference type="RefSeq" id="WP_068113346.1">
    <property type="nucleotide sequence ID" value="NZ_CP015079.1"/>
</dbReference>
<accession>A0A1A9GPL0</accession>
<dbReference type="AlphaFoldDB" id="A0A1A9GPL0"/>
<dbReference type="EMBL" id="CP015079">
    <property type="protein sequence ID" value="ANH40267.1"/>
    <property type="molecule type" value="Genomic_DNA"/>
</dbReference>
<reference evidence="2 3" key="1">
    <citation type="submission" date="2016-03" db="EMBL/GenBank/DDBJ databases">
        <title>Complete genome sequence of a soil Actinobacterium, Nocardioides dokdonensis FR1436.</title>
        <authorList>
            <person name="Kwon S.-K."/>
            <person name="Kim K."/>
            <person name="Kim J.F."/>
        </authorList>
    </citation>
    <scope>NUCLEOTIDE SEQUENCE [LARGE SCALE GENOMIC DNA]</scope>
    <source>
        <strain evidence="2 3">FR1436</strain>
    </source>
</reference>
<proteinExistence type="predicted"/>
<dbReference type="STRING" id="1300347.I601_3869"/>
<gene>
    <name evidence="2" type="ORF">I601_3869</name>
</gene>
<dbReference type="PATRIC" id="fig|1300347.3.peg.3876"/>
<dbReference type="Proteomes" id="UP000077868">
    <property type="component" value="Chromosome"/>
</dbReference>
<sequence>MSQTWEPAVRATQARQHGVVSRRQVLAAGARDVDVERLLRRRTWARALPGVYVDHTGPLSWEQRAWAATLLHDPAALAGASSLRAFGIRTGAAEERAPIDLVVAHARRVDDPPGVRTRRLRDFDAQVQSHLSPPRQRLEPAVLTVASSARDDDRAVAVLADACQLGRTTPDRLSAALASMTRLPRRRLLVDVVADVAAGTMSPLERRYLRDVERAHALPPAQRQVRAVAGGAIVYRDVVVGDHGVLIELDGRLGHELAADRWRDLERDLESLASGAVTLRAGWRQVLEPCRLARVVASVLAARGWTGSLRACPRCRNDDRGGSSAPGAEDPPLSVR</sequence>
<evidence type="ECO:0000313" key="2">
    <source>
        <dbReference type="EMBL" id="ANH40267.1"/>
    </source>
</evidence>
<evidence type="ECO:0000313" key="3">
    <source>
        <dbReference type="Proteomes" id="UP000077868"/>
    </source>
</evidence>
<evidence type="ECO:0008006" key="4">
    <source>
        <dbReference type="Google" id="ProtNLM"/>
    </source>
</evidence>